<evidence type="ECO:0000313" key="5">
    <source>
        <dbReference type="Proteomes" id="UP000500767"/>
    </source>
</evidence>
<dbReference type="Gene3D" id="3.40.50.1000">
    <property type="entry name" value="HAD superfamily/HAD-like"/>
    <property type="match status" value="1"/>
</dbReference>
<keyword evidence="5" id="KW-1185">Reference proteome</keyword>
<dbReference type="PANTHER" id="PTHR43316:SF3">
    <property type="entry name" value="HALOACID DEHALOGENASE, TYPE II (AFU_ORTHOLOGUE AFUA_2G07750)-RELATED"/>
    <property type="match status" value="1"/>
</dbReference>
<dbReference type="EMBL" id="CP053708">
    <property type="protein sequence ID" value="QKE91964.1"/>
    <property type="molecule type" value="Genomic_DNA"/>
</dbReference>
<protein>
    <recommendedName>
        <fullName evidence="3">(S)-2-haloacid dehalogenase</fullName>
        <ecNumber evidence="3">3.8.1.2</ecNumber>
    </recommendedName>
    <alternativeName>
        <fullName evidence="3">2-haloalkanoic acid dehalogenase</fullName>
    </alternativeName>
    <alternativeName>
        <fullName evidence="3">Halocarboxylic acid halidohydrolase</fullName>
    </alternativeName>
    <alternativeName>
        <fullName evidence="3">L-2-haloacid dehalogenase</fullName>
    </alternativeName>
</protein>
<evidence type="ECO:0000256" key="3">
    <source>
        <dbReference type="RuleBase" id="RU368077"/>
    </source>
</evidence>
<dbReference type="EC" id="3.8.1.2" evidence="3"/>
<dbReference type="NCBIfam" id="TIGR01493">
    <property type="entry name" value="HAD-SF-IA-v2"/>
    <property type="match status" value="1"/>
</dbReference>
<dbReference type="Pfam" id="PF00702">
    <property type="entry name" value="Hydrolase"/>
    <property type="match status" value="1"/>
</dbReference>
<dbReference type="InterPro" id="IPR006439">
    <property type="entry name" value="HAD-SF_hydro_IA"/>
</dbReference>
<dbReference type="Gene3D" id="1.10.150.240">
    <property type="entry name" value="Putative phosphatase, domain 2"/>
    <property type="match status" value="1"/>
</dbReference>
<dbReference type="PRINTS" id="PR00413">
    <property type="entry name" value="HADHALOGNASE"/>
</dbReference>
<dbReference type="KEGG" id="lck:HN018_19725"/>
<dbReference type="InterPro" id="IPR006328">
    <property type="entry name" value="2-HAD"/>
</dbReference>
<dbReference type="PANTHER" id="PTHR43316">
    <property type="entry name" value="HYDROLASE, HALOACID DELAHOGENASE-RELATED"/>
    <property type="match status" value="1"/>
</dbReference>
<dbReference type="InterPro" id="IPR036412">
    <property type="entry name" value="HAD-like_sf"/>
</dbReference>
<evidence type="ECO:0000256" key="1">
    <source>
        <dbReference type="ARBA" id="ARBA00008106"/>
    </source>
</evidence>
<dbReference type="Proteomes" id="UP000500767">
    <property type="component" value="Chromosome"/>
</dbReference>
<dbReference type="SFLD" id="SFLDG01129">
    <property type="entry name" value="C1.5:_HAD__Beta-PGM__Phosphata"/>
    <property type="match status" value="1"/>
</dbReference>
<comment type="similarity">
    <text evidence="1 3">Belongs to the HAD-like hydrolase superfamily. S-2-haloalkanoic acid dehalogenase family.</text>
</comment>
<evidence type="ECO:0000313" key="4">
    <source>
        <dbReference type="EMBL" id="QKE91964.1"/>
    </source>
</evidence>
<dbReference type="AlphaFoldDB" id="A0A6M8HTV6"/>
<dbReference type="NCBIfam" id="TIGR01428">
    <property type="entry name" value="HAD_type_II"/>
    <property type="match status" value="1"/>
</dbReference>
<dbReference type="RefSeq" id="WP_171833646.1">
    <property type="nucleotide sequence ID" value="NZ_CP053708.1"/>
</dbReference>
<organism evidence="4 5">
    <name type="scientific">Lichenicola cladoniae</name>
    <dbReference type="NCBI Taxonomy" id="1484109"/>
    <lineage>
        <taxon>Bacteria</taxon>
        <taxon>Pseudomonadati</taxon>
        <taxon>Pseudomonadota</taxon>
        <taxon>Alphaproteobacteria</taxon>
        <taxon>Acetobacterales</taxon>
        <taxon>Acetobacteraceae</taxon>
        <taxon>Lichenicola</taxon>
    </lineage>
</organism>
<keyword evidence="2 3" id="KW-0378">Hydrolase</keyword>
<name>A0A6M8HTV6_9PROT</name>
<dbReference type="SFLD" id="SFLDS00003">
    <property type="entry name" value="Haloacid_Dehalogenase"/>
    <property type="match status" value="1"/>
</dbReference>
<dbReference type="SUPFAM" id="SSF56784">
    <property type="entry name" value="HAD-like"/>
    <property type="match status" value="1"/>
</dbReference>
<dbReference type="InterPro" id="IPR023214">
    <property type="entry name" value="HAD_sf"/>
</dbReference>
<proteinExistence type="inferred from homology"/>
<reference evidence="4 5" key="1">
    <citation type="journal article" date="2014" name="World J. Microbiol. Biotechnol.">
        <title>Biodiversity and physiological characteristics of Antarctic and Arctic lichens-associated bacteria.</title>
        <authorList>
            <person name="Lee Y.M."/>
            <person name="Kim E.H."/>
            <person name="Lee H.K."/>
            <person name="Hong S.G."/>
        </authorList>
    </citation>
    <scope>NUCLEOTIDE SEQUENCE [LARGE SCALE GENOMIC DNA]</scope>
    <source>
        <strain evidence="4 5">PAMC 26569</strain>
    </source>
</reference>
<gene>
    <name evidence="4" type="ORF">HN018_19725</name>
</gene>
<evidence type="ECO:0000256" key="2">
    <source>
        <dbReference type="ARBA" id="ARBA00022801"/>
    </source>
</evidence>
<accession>A0A6M8HTV6</accession>
<comment type="function">
    <text evidence="3">Catalyzes the hydrolytic dehalogenation of small (S)-2-haloalkanoic acids to yield the corresponding (R)-2-hydroxyalkanoic acids.</text>
</comment>
<dbReference type="GO" id="GO:0018784">
    <property type="term" value="F:(S)-2-haloacid dehalogenase activity"/>
    <property type="evidence" value="ECO:0007669"/>
    <property type="project" value="UniProtKB-UniRule"/>
</dbReference>
<dbReference type="InterPro" id="IPR051540">
    <property type="entry name" value="S-2-haloacid_dehalogenase"/>
</dbReference>
<comment type="catalytic activity">
    <reaction evidence="3">
        <text>an (S)-2-haloacid + H2O = a (2R)-2-hydroxycarboxylate + a halide anion + H(+)</text>
        <dbReference type="Rhea" id="RHEA:11192"/>
        <dbReference type="ChEBI" id="CHEBI:15377"/>
        <dbReference type="ChEBI" id="CHEBI:15378"/>
        <dbReference type="ChEBI" id="CHEBI:16042"/>
        <dbReference type="ChEBI" id="CHEBI:58314"/>
        <dbReference type="ChEBI" id="CHEBI:137405"/>
        <dbReference type="EC" id="3.8.1.2"/>
    </reaction>
</comment>
<dbReference type="InterPro" id="IPR023198">
    <property type="entry name" value="PGP-like_dom2"/>
</dbReference>
<sequence>MFGWGKPKRPAAIAFDIVGTVFPLAPLRPVIQALGLPAGALEGWFAAGLRDAFALSAAGDFKPFATVLESALDEVLAEHALVPAKGARAALLEQFKHLPARPDAREAFEIAARAGKPIIALSNGAAATTRSLLKNAGLDKLVAHVVSVDEVRLFKPRREIYDRAARVAKVKRRRLALVAVHSWDINGAKAAGLTTAYVSADRPFSSVMRTPDVEAGSLSEAVRRLATL</sequence>